<dbReference type="WBParaSite" id="NBR_0001932001-mRNA-1">
    <property type="protein sequence ID" value="NBR_0001932001-mRNA-1"/>
    <property type="gene ID" value="NBR_0001932001"/>
</dbReference>
<reference evidence="2 3" key="2">
    <citation type="submission" date="2018-11" db="EMBL/GenBank/DDBJ databases">
        <authorList>
            <consortium name="Pathogen Informatics"/>
        </authorList>
    </citation>
    <scope>NUCLEOTIDE SEQUENCE [LARGE SCALE GENOMIC DNA]</scope>
</reference>
<dbReference type="EMBL" id="UYSL01024080">
    <property type="protein sequence ID" value="VDL83050.1"/>
    <property type="molecule type" value="Genomic_DNA"/>
</dbReference>
<name>A0A0N4YPZ9_NIPBR</name>
<reference evidence="4" key="1">
    <citation type="submission" date="2017-02" db="UniProtKB">
        <authorList>
            <consortium name="WormBaseParasite"/>
        </authorList>
    </citation>
    <scope>IDENTIFICATION</scope>
</reference>
<feature type="region of interest" description="Disordered" evidence="1">
    <location>
        <begin position="49"/>
        <end position="78"/>
    </location>
</feature>
<proteinExistence type="predicted"/>
<evidence type="ECO:0000313" key="3">
    <source>
        <dbReference type="Proteomes" id="UP000271162"/>
    </source>
</evidence>
<dbReference type="AlphaFoldDB" id="A0A0N4YPZ9"/>
<keyword evidence="3" id="KW-1185">Reference proteome</keyword>
<sequence>MRKSCKINADGSAVLQTRPAAKYVTPFGVSLPSKASSTIRSHVSSVYEEQRKVDKSENNLSDVIRPALQTSPSPDVGRAEYTVNYKQSVSSLENNDSETLL</sequence>
<evidence type="ECO:0000313" key="4">
    <source>
        <dbReference type="WBParaSite" id="NBR_0001932001-mRNA-1"/>
    </source>
</evidence>
<gene>
    <name evidence="2" type="ORF">NBR_LOCUS19321</name>
</gene>
<accession>A0A0N4YPZ9</accession>
<protein>
    <submittedName>
        <fullName evidence="4">SUN domain-containing ossification factor</fullName>
    </submittedName>
</protein>
<dbReference type="Proteomes" id="UP000271162">
    <property type="component" value="Unassembled WGS sequence"/>
</dbReference>
<organism evidence="4">
    <name type="scientific">Nippostrongylus brasiliensis</name>
    <name type="common">Rat hookworm</name>
    <dbReference type="NCBI Taxonomy" id="27835"/>
    <lineage>
        <taxon>Eukaryota</taxon>
        <taxon>Metazoa</taxon>
        <taxon>Ecdysozoa</taxon>
        <taxon>Nematoda</taxon>
        <taxon>Chromadorea</taxon>
        <taxon>Rhabditida</taxon>
        <taxon>Rhabditina</taxon>
        <taxon>Rhabditomorpha</taxon>
        <taxon>Strongyloidea</taxon>
        <taxon>Heligmosomidae</taxon>
        <taxon>Nippostrongylus</taxon>
    </lineage>
</organism>
<evidence type="ECO:0000313" key="2">
    <source>
        <dbReference type="EMBL" id="VDL83050.1"/>
    </source>
</evidence>
<evidence type="ECO:0000256" key="1">
    <source>
        <dbReference type="SAM" id="MobiDB-lite"/>
    </source>
</evidence>